<dbReference type="InterPro" id="IPR012340">
    <property type="entry name" value="NA-bd_OB-fold"/>
</dbReference>
<evidence type="ECO:0000256" key="2">
    <source>
        <dbReference type="ARBA" id="ARBA00022679"/>
    </source>
</evidence>
<evidence type="ECO:0000256" key="5">
    <source>
        <dbReference type="PROSITE-ProRule" id="PRU10015"/>
    </source>
</evidence>
<sequence length="469" mass="53822">MRKKKNIVLENVTVADYAAEGKSLARQDGKVIFIENVVPGDVVDIRLTKSKKDWAEGYPIQFHSYSKERATPFCQHFGVCGGCQWQMLPYEKQLQYKQQQVFDNLTRIGKVELPEFQPIIGAQDDKFYRNKLEYTFSTKEYLPAGSFNKEDKAQSLRPVVGFHAKGFFDKVVDIQKCWLQEDLTNQIRNSIRQYAYDHKLSFYDIREHQGQLRTMQVRLCTTGELMVNIVFGEDNEQRRKPLLDYVQQTFPQITTLLYTINLKKNDSMFDLEPQVYSGKGYAIEKLEDFQFKIGPKSFFQTNTKQGERLYQITREFAELDGSQVVYDLYCGTGSIGIFCSKGAKQIVGVEMIDAAIQDAKENAALNNIDHSFFVSGDVIEVCNDDFFAHHGKPDVIITDPPRAGMHPKLVEKILEMEAPTVVYVSCNPATQARDLQLLDAKYKVTKVQPVDMFPHTHHIENIVQLKLKS</sequence>
<name>A0A172TWF0_9BACT</name>
<evidence type="ECO:0000256" key="1">
    <source>
        <dbReference type="ARBA" id="ARBA00022603"/>
    </source>
</evidence>
<dbReference type="Pfam" id="PF01938">
    <property type="entry name" value="TRAM"/>
    <property type="match status" value="1"/>
</dbReference>
<dbReference type="EMBL" id="CP011390">
    <property type="protein sequence ID" value="ANE51204.1"/>
    <property type="molecule type" value="Genomic_DNA"/>
</dbReference>
<dbReference type="AlphaFoldDB" id="A0A172TWF0"/>
<dbReference type="SUPFAM" id="SSF53335">
    <property type="entry name" value="S-adenosyl-L-methionine-dependent methyltransferases"/>
    <property type="match status" value="1"/>
</dbReference>
<dbReference type="CDD" id="cd02440">
    <property type="entry name" value="AdoMet_MTases"/>
    <property type="match status" value="1"/>
</dbReference>
<dbReference type="KEGG" id="fla:SY85_12510"/>
<reference evidence="8" key="1">
    <citation type="submission" date="2015-01" db="EMBL/GenBank/DDBJ databases">
        <title>Flavisolibacter sp./LCS9/ whole genome sequencing.</title>
        <authorList>
            <person name="Kim M.K."/>
            <person name="Srinivasan S."/>
            <person name="Lee J.-J."/>
        </authorList>
    </citation>
    <scope>NUCLEOTIDE SEQUENCE [LARGE SCALE GENOMIC DNA]</scope>
    <source>
        <strain evidence="8">LCS9</strain>
    </source>
</reference>
<keyword evidence="8" id="KW-1185">Reference proteome</keyword>
<dbReference type="GO" id="GO:0070041">
    <property type="term" value="F:rRNA (uridine-C5-)-methyltransferase activity"/>
    <property type="evidence" value="ECO:0007669"/>
    <property type="project" value="TreeGrafter"/>
</dbReference>
<dbReference type="PROSITE" id="PS01231">
    <property type="entry name" value="TRMA_2"/>
    <property type="match status" value="1"/>
</dbReference>
<dbReference type="PROSITE" id="PS50926">
    <property type="entry name" value="TRAM"/>
    <property type="match status" value="1"/>
</dbReference>
<dbReference type="InterPro" id="IPR030390">
    <property type="entry name" value="MeTrfase_TrmA_AS"/>
</dbReference>
<dbReference type="OrthoDB" id="9804590at2"/>
<dbReference type="Proteomes" id="UP000077177">
    <property type="component" value="Chromosome"/>
</dbReference>
<dbReference type="InterPro" id="IPR030391">
    <property type="entry name" value="MeTrfase_TrmA_CS"/>
</dbReference>
<dbReference type="InterPro" id="IPR029063">
    <property type="entry name" value="SAM-dependent_MTases_sf"/>
</dbReference>
<feature type="binding site" evidence="4">
    <location>
        <position position="399"/>
    </location>
    <ligand>
        <name>S-adenosyl-L-methionine</name>
        <dbReference type="ChEBI" id="CHEBI:59789"/>
    </ligand>
</feature>
<dbReference type="SUPFAM" id="SSF50249">
    <property type="entry name" value="Nucleic acid-binding proteins"/>
    <property type="match status" value="1"/>
</dbReference>
<dbReference type="RefSeq" id="WP_066404981.1">
    <property type="nucleotide sequence ID" value="NZ_CP011390.1"/>
</dbReference>
<feature type="active site" evidence="5">
    <location>
        <position position="426"/>
    </location>
</feature>
<dbReference type="Gene3D" id="3.40.50.150">
    <property type="entry name" value="Vaccinia Virus protein VP39"/>
    <property type="match status" value="1"/>
</dbReference>
<feature type="active site" description="Nucleophile" evidence="4">
    <location>
        <position position="426"/>
    </location>
</feature>
<dbReference type="NCBIfam" id="TIGR00479">
    <property type="entry name" value="rumA"/>
    <property type="match status" value="1"/>
</dbReference>
<accession>A0A172TWF0</accession>
<keyword evidence="3 4" id="KW-0949">S-adenosyl-L-methionine</keyword>
<dbReference type="STRING" id="1492898.SY85_12510"/>
<keyword evidence="2 4" id="KW-0808">Transferase</keyword>
<keyword evidence="1 4" id="KW-0489">Methyltransferase</keyword>
<organism evidence="7 8">
    <name type="scientific">Flavisolibacter tropicus</name>
    <dbReference type="NCBI Taxonomy" id="1492898"/>
    <lineage>
        <taxon>Bacteria</taxon>
        <taxon>Pseudomonadati</taxon>
        <taxon>Bacteroidota</taxon>
        <taxon>Chitinophagia</taxon>
        <taxon>Chitinophagales</taxon>
        <taxon>Chitinophagaceae</taxon>
        <taxon>Flavisolibacter</taxon>
    </lineage>
</organism>
<proteinExistence type="inferred from homology"/>
<dbReference type="PROSITE" id="PS51687">
    <property type="entry name" value="SAM_MT_RNA_M5U"/>
    <property type="match status" value="1"/>
</dbReference>
<dbReference type="InterPro" id="IPR010280">
    <property type="entry name" value="U5_MeTrfase_fam"/>
</dbReference>
<reference evidence="7 8" key="2">
    <citation type="journal article" date="2016" name="Int. J. Syst. Evol. Microbiol.">
        <title>Flavisolibacter tropicus sp. nov., isolated from tropical soil.</title>
        <authorList>
            <person name="Lee J.J."/>
            <person name="Kang M.S."/>
            <person name="Kim G.S."/>
            <person name="Lee C.S."/>
            <person name="Lim S."/>
            <person name="Lee J."/>
            <person name="Roh S.H."/>
            <person name="Kang H."/>
            <person name="Ha J.M."/>
            <person name="Bae S."/>
            <person name="Jung H.Y."/>
            <person name="Kim M.K."/>
        </authorList>
    </citation>
    <scope>NUCLEOTIDE SEQUENCE [LARGE SCALE GENOMIC DNA]</scope>
    <source>
        <strain evidence="7 8">LCS9</strain>
    </source>
</reference>
<evidence type="ECO:0000259" key="6">
    <source>
        <dbReference type="PROSITE" id="PS50926"/>
    </source>
</evidence>
<dbReference type="FunFam" id="3.40.50.150:FF:000009">
    <property type="entry name" value="23S rRNA (Uracil(1939)-C(5))-methyltransferase RlmD"/>
    <property type="match status" value="1"/>
</dbReference>
<dbReference type="GO" id="GO:0070475">
    <property type="term" value="P:rRNA base methylation"/>
    <property type="evidence" value="ECO:0007669"/>
    <property type="project" value="TreeGrafter"/>
</dbReference>
<dbReference type="PANTHER" id="PTHR11061">
    <property type="entry name" value="RNA M5U METHYLTRANSFERASE"/>
    <property type="match status" value="1"/>
</dbReference>
<dbReference type="Gene3D" id="2.40.50.140">
    <property type="entry name" value="Nucleic acid-binding proteins"/>
    <property type="match status" value="1"/>
</dbReference>
<evidence type="ECO:0000256" key="3">
    <source>
        <dbReference type="ARBA" id="ARBA00022691"/>
    </source>
</evidence>
<feature type="binding site" evidence="4">
    <location>
        <position position="329"/>
    </location>
    <ligand>
        <name>S-adenosyl-L-methionine</name>
        <dbReference type="ChEBI" id="CHEBI:59789"/>
    </ligand>
</feature>
<protein>
    <submittedName>
        <fullName evidence="7">RNA methyltransferase</fullName>
    </submittedName>
</protein>
<dbReference type="PANTHER" id="PTHR11061:SF30">
    <property type="entry name" value="TRNA (URACIL(54)-C(5))-METHYLTRANSFERASE"/>
    <property type="match status" value="1"/>
</dbReference>
<evidence type="ECO:0000313" key="7">
    <source>
        <dbReference type="EMBL" id="ANE51204.1"/>
    </source>
</evidence>
<dbReference type="Pfam" id="PF05958">
    <property type="entry name" value="tRNA_U5-meth_tr"/>
    <property type="match status" value="1"/>
</dbReference>
<evidence type="ECO:0000313" key="8">
    <source>
        <dbReference type="Proteomes" id="UP000077177"/>
    </source>
</evidence>
<dbReference type="PATRIC" id="fig|1492898.3.peg.2696"/>
<comment type="similarity">
    <text evidence="4">Belongs to the class I-like SAM-binding methyltransferase superfamily. RNA M5U methyltransferase family.</text>
</comment>
<gene>
    <name evidence="7" type="ORF">SY85_12510</name>
</gene>
<feature type="binding site" evidence="4">
    <location>
        <position position="350"/>
    </location>
    <ligand>
        <name>S-adenosyl-L-methionine</name>
        <dbReference type="ChEBI" id="CHEBI:59789"/>
    </ligand>
</feature>
<dbReference type="Gene3D" id="2.40.50.1070">
    <property type="match status" value="1"/>
</dbReference>
<evidence type="ECO:0000256" key="4">
    <source>
        <dbReference type="PROSITE-ProRule" id="PRU01024"/>
    </source>
</evidence>
<feature type="binding site" evidence="4">
    <location>
        <position position="300"/>
    </location>
    <ligand>
        <name>S-adenosyl-L-methionine</name>
        <dbReference type="ChEBI" id="CHEBI:59789"/>
    </ligand>
</feature>
<dbReference type="InterPro" id="IPR002792">
    <property type="entry name" value="TRAM_dom"/>
</dbReference>
<dbReference type="PROSITE" id="PS01230">
    <property type="entry name" value="TRMA_1"/>
    <property type="match status" value="1"/>
</dbReference>
<feature type="domain" description="TRAM" evidence="6">
    <location>
        <begin position="2"/>
        <end position="61"/>
    </location>
</feature>